<organism evidence="1 2">
    <name type="scientific">Nelumbo nucifera</name>
    <name type="common">Sacred lotus</name>
    <dbReference type="NCBI Taxonomy" id="4432"/>
    <lineage>
        <taxon>Eukaryota</taxon>
        <taxon>Viridiplantae</taxon>
        <taxon>Streptophyta</taxon>
        <taxon>Embryophyta</taxon>
        <taxon>Tracheophyta</taxon>
        <taxon>Spermatophyta</taxon>
        <taxon>Magnoliopsida</taxon>
        <taxon>Proteales</taxon>
        <taxon>Nelumbonaceae</taxon>
        <taxon>Nelumbo</taxon>
    </lineage>
</organism>
<proteinExistence type="predicted"/>
<accession>A0A1U8ARA5</accession>
<sequence>MEDSGDILCQVSAFKDMLDQVNEEIEANIQTTREIESEIVKCDEIENEIATRESGLTKMIFAAEFEMSELIQVSAVARTSLEHLEKELSYLRMKREEVIKRVTDKWEAFIILCRKFQGDITKGEDDELWKLLSQKEVLENENYNLSMKVNALRNSMSAFVEVTLEELHNSNSDVGICSLGS</sequence>
<gene>
    <name evidence="2" type="primary">LOC104603041</name>
</gene>
<evidence type="ECO:0000313" key="2">
    <source>
        <dbReference type="RefSeq" id="XP_010265260.1"/>
    </source>
</evidence>
<protein>
    <submittedName>
        <fullName evidence="2">Uncharacterized protein LOC104603041 isoform X2</fullName>
    </submittedName>
</protein>
<dbReference type="RefSeq" id="XP_010265260.1">
    <property type="nucleotide sequence ID" value="XM_010266958.2"/>
</dbReference>
<dbReference type="OrthoDB" id="780314at2759"/>
<dbReference type="AlphaFoldDB" id="A0A1U8ARA5"/>
<keyword evidence="1" id="KW-1185">Reference proteome</keyword>
<dbReference type="Proteomes" id="UP000189703">
    <property type="component" value="Unplaced"/>
</dbReference>
<dbReference type="GeneID" id="104603041"/>
<evidence type="ECO:0000313" key="1">
    <source>
        <dbReference type="Proteomes" id="UP000189703"/>
    </source>
</evidence>
<reference evidence="2" key="1">
    <citation type="submission" date="2025-08" db="UniProtKB">
        <authorList>
            <consortium name="RefSeq"/>
        </authorList>
    </citation>
    <scope>IDENTIFICATION</scope>
</reference>
<name>A0A1U8ARA5_NELNU</name>